<accession>A0A0A9EM63</accession>
<name>A0A0A9EM63_ARUDO</name>
<sequence length="50" mass="5802">MTSLIPGRVLVARRPFACLGFHFAVLWRSSSGMRSHEDAMQHNYIWCVYC</sequence>
<reference evidence="1" key="2">
    <citation type="journal article" date="2015" name="Data Brief">
        <title>Shoot transcriptome of the giant reed, Arundo donax.</title>
        <authorList>
            <person name="Barrero R.A."/>
            <person name="Guerrero F.D."/>
            <person name="Moolhuijzen P."/>
            <person name="Goolsby J.A."/>
            <person name="Tidwell J."/>
            <person name="Bellgard S.E."/>
            <person name="Bellgard M.I."/>
        </authorList>
    </citation>
    <scope>NUCLEOTIDE SEQUENCE</scope>
    <source>
        <tissue evidence="1">Shoot tissue taken approximately 20 cm above the soil surface</tissue>
    </source>
</reference>
<evidence type="ECO:0000313" key="1">
    <source>
        <dbReference type="EMBL" id="JAE01187.1"/>
    </source>
</evidence>
<protein>
    <submittedName>
        <fullName evidence="1">Uncharacterized protein</fullName>
    </submittedName>
</protein>
<organism evidence="1">
    <name type="scientific">Arundo donax</name>
    <name type="common">Giant reed</name>
    <name type="synonym">Donax arundinaceus</name>
    <dbReference type="NCBI Taxonomy" id="35708"/>
    <lineage>
        <taxon>Eukaryota</taxon>
        <taxon>Viridiplantae</taxon>
        <taxon>Streptophyta</taxon>
        <taxon>Embryophyta</taxon>
        <taxon>Tracheophyta</taxon>
        <taxon>Spermatophyta</taxon>
        <taxon>Magnoliopsida</taxon>
        <taxon>Liliopsida</taxon>
        <taxon>Poales</taxon>
        <taxon>Poaceae</taxon>
        <taxon>PACMAD clade</taxon>
        <taxon>Arundinoideae</taxon>
        <taxon>Arundineae</taxon>
        <taxon>Arundo</taxon>
    </lineage>
</organism>
<dbReference type="AlphaFoldDB" id="A0A0A9EM63"/>
<proteinExistence type="predicted"/>
<dbReference type="EMBL" id="GBRH01196709">
    <property type="protein sequence ID" value="JAE01187.1"/>
    <property type="molecule type" value="Transcribed_RNA"/>
</dbReference>
<reference evidence="1" key="1">
    <citation type="submission" date="2014-09" db="EMBL/GenBank/DDBJ databases">
        <authorList>
            <person name="Magalhaes I.L.F."/>
            <person name="Oliveira U."/>
            <person name="Santos F.R."/>
            <person name="Vidigal T.H.D.A."/>
            <person name="Brescovit A.D."/>
            <person name="Santos A.J."/>
        </authorList>
    </citation>
    <scope>NUCLEOTIDE SEQUENCE</scope>
    <source>
        <tissue evidence="1">Shoot tissue taken approximately 20 cm above the soil surface</tissue>
    </source>
</reference>